<comment type="caution">
    <text evidence="2">The sequence shown here is derived from an EMBL/GenBank/DDBJ whole genome shotgun (WGS) entry which is preliminary data.</text>
</comment>
<evidence type="ECO:0000313" key="2">
    <source>
        <dbReference type="EMBL" id="PGG96174.1"/>
    </source>
</evidence>
<proteinExistence type="predicted"/>
<dbReference type="OrthoDB" id="4182572at2759"/>
<keyword evidence="3" id="KW-1185">Reference proteome</keyword>
<evidence type="ECO:0000313" key="3">
    <source>
        <dbReference type="Proteomes" id="UP000223968"/>
    </source>
</evidence>
<sequence>MQRAWFTREEVQLATERRQKYLGTAKASLRQIQFDPPLPHDLDSKNLERLRQIFRKTQCRRLDIENHVPVTVSEQDLTKALEHGRVPRQALLTNPPPFLEFPAGLRGLHGRHRVQAGSELLPPLDRWWTVDLYLDDVGDNLRTALIEEYANQKKPTDGEVYRKIRQYEGEQNEPFRQRWVACLSKSNRERLDQLDNSRNRQLRQAFDALLVIPGLWGRGMRISMIHRLIAITSIEHILNYLGFVKESWSSWVNHDLEAMKKISRDDVERLELMAPGISRVDAKAVCGLVLSGQAFAGFSQSERMAIWSRMEGFGRLVPSLYTFFEDFKYLESCAHCVKRLCRHPERSIWNTMQHMFVKPPESEKDCLIQTSESSFRQIRMGSMECLDLAYRQVWLYAMRHYPSMPPDPKSEDELLAKPNRAKADERVVYEMAELAHRLGFQSPEITALINWSPDRQIARAALLQARRPGRFRYDAHMVDTLVDRIVDCFSAAVPDQTGQTYELLADSIVKPQARCGMPQMRAHKQDSPLLFLDHLHTNTTPAADTITTFFVRQCVYFAFFGKPLAFQSADEDGFEQRPLTDLGIFMHHPSGKGLAVTDELVVEYQSTGNLTRGNLQQGPGNGHSAQESPEADVDQINQQHWNLGQELDQYSESQYSEPANPGSYAERAERPVTRVDLGNLESMPGVVDDQNGSNSNTQAFSDRPIGKSSRPSPYVQISFLLWERGEWRQTNCLTVDYSNLSQVERVAREYTRKKYSLYDINLQSLSPAQCFRAATMDGSNAIFMISEEEERKESKECRTKVRSSIKYFQK</sequence>
<dbReference type="Proteomes" id="UP000223968">
    <property type="component" value="Unassembled WGS sequence"/>
</dbReference>
<dbReference type="STRING" id="1447875.A0A2B7WHV6"/>
<dbReference type="Pfam" id="PF12520">
    <property type="entry name" value="DUF3723"/>
    <property type="match status" value="1"/>
</dbReference>
<feature type="region of interest" description="Disordered" evidence="1">
    <location>
        <begin position="681"/>
        <end position="708"/>
    </location>
</feature>
<name>A0A2B7WHV6_9EURO</name>
<gene>
    <name evidence="2" type="ORF">AJ79_09706</name>
</gene>
<feature type="compositionally biased region" description="Polar residues" evidence="1">
    <location>
        <begin position="690"/>
        <end position="700"/>
    </location>
</feature>
<dbReference type="InterPro" id="IPR022198">
    <property type="entry name" value="DUF3723"/>
</dbReference>
<dbReference type="EMBL" id="PDNB01000292">
    <property type="protein sequence ID" value="PGG96174.1"/>
    <property type="molecule type" value="Genomic_DNA"/>
</dbReference>
<accession>A0A2B7WHV6</accession>
<reference evidence="2 3" key="1">
    <citation type="submission" date="2017-10" db="EMBL/GenBank/DDBJ databases">
        <title>Comparative genomics in systemic dimorphic fungi from Ajellomycetaceae.</title>
        <authorList>
            <person name="Munoz J.F."/>
            <person name="Mcewen J.G."/>
            <person name="Clay O.K."/>
            <person name="Cuomo C.A."/>
        </authorList>
    </citation>
    <scope>NUCLEOTIDE SEQUENCE [LARGE SCALE GENOMIC DNA]</scope>
    <source>
        <strain evidence="2 3">UAMH5409</strain>
    </source>
</reference>
<feature type="compositionally biased region" description="Polar residues" evidence="1">
    <location>
        <begin position="610"/>
        <end position="627"/>
    </location>
</feature>
<dbReference type="AlphaFoldDB" id="A0A2B7WHV6"/>
<feature type="region of interest" description="Disordered" evidence="1">
    <location>
        <begin position="610"/>
        <end position="632"/>
    </location>
</feature>
<protein>
    <submittedName>
        <fullName evidence="2">Uncharacterized protein</fullName>
    </submittedName>
</protein>
<organism evidence="2 3">
    <name type="scientific">Helicocarpus griseus UAMH5409</name>
    <dbReference type="NCBI Taxonomy" id="1447875"/>
    <lineage>
        <taxon>Eukaryota</taxon>
        <taxon>Fungi</taxon>
        <taxon>Dikarya</taxon>
        <taxon>Ascomycota</taxon>
        <taxon>Pezizomycotina</taxon>
        <taxon>Eurotiomycetes</taxon>
        <taxon>Eurotiomycetidae</taxon>
        <taxon>Onygenales</taxon>
        <taxon>Ajellomycetaceae</taxon>
        <taxon>Helicocarpus</taxon>
    </lineage>
</organism>
<evidence type="ECO:0000256" key="1">
    <source>
        <dbReference type="SAM" id="MobiDB-lite"/>
    </source>
</evidence>